<keyword evidence="1" id="KW-0805">Transcription regulation</keyword>
<gene>
    <name evidence="5" type="ORF">Cch02nite_08540</name>
</gene>
<dbReference type="InterPro" id="IPR028082">
    <property type="entry name" value="Peripla_BP_I"/>
</dbReference>
<proteinExistence type="predicted"/>
<dbReference type="PROSITE" id="PS00356">
    <property type="entry name" value="HTH_LACI_1"/>
    <property type="match status" value="1"/>
</dbReference>
<dbReference type="AlphaFoldDB" id="A0A8J3NQU2"/>
<dbReference type="SUPFAM" id="SSF53822">
    <property type="entry name" value="Periplasmic binding protein-like I"/>
    <property type="match status" value="1"/>
</dbReference>
<keyword evidence="6" id="KW-1185">Reference proteome</keyword>
<reference evidence="5 6" key="1">
    <citation type="submission" date="2021-01" db="EMBL/GenBank/DDBJ databases">
        <title>Whole genome shotgun sequence of Catellatospora chokoriensis NBRC 107358.</title>
        <authorList>
            <person name="Komaki H."/>
            <person name="Tamura T."/>
        </authorList>
    </citation>
    <scope>NUCLEOTIDE SEQUENCE [LARGE SCALE GENOMIC DNA]</scope>
    <source>
        <strain evidence="5 6">NBRC 107358</strain>
    </source>
</reference>
<evidence type="ECO:0000259" key="4">
    <source>
        <dbReference type="PROSITE" id="PS50932"/>
    </source>
</evidence>
<dbReference type="InterPro" id="IPR046335">
    <property type="entry name" value="LacI/GalR-like_sensor"/>
</dbReference>
<dbReference type="Pfam" id="PF13377">
    <property type="entry name" value="Peripla_BP_3"/>
    <property type="match status" value="1"/>
</dbReference>
<dbReference type="SUPFAM" id="SSF47413">
    <property type="entry name" value="lambda repressor-like DNA-binding domains"/>
    <property type="match status" value="1"/>
</dbReference>
<dbReference type="GO" id="GO:0000976">
    <property type="term" value="F:transcription cis-regulatory region binding"/>
    <property type="evidence" value="ECO:0007669"/>
    <property type="project" value="TreeGrafter"/>
</dbReference>
<dbReference type="Gene3D" id="3.40.50.2300">
    <property type="match status" value="2"/>
</dbReference>
<organism evidence="5 6">
    <name type="scientific">Catellatospora chokoriensis</name>
    <dbReference type="NCBI Taxonomy" id="310353"/>
    <lineage>
        <taxon>Bacteria</taxon>
        <taxon>Bacillati</taxon>
        <taxon>Actinomycetota</taxon>
        <taxon>Actinomycetes</taxon>
        <taxon>Micromonosporales</taxon>
        <taxon>Micromonosporaceae</taxon>
        <taxon>Catellatospora</taxon>
    </lineage>
</organism>
<evidence type="ECO:0000313" key="5">
    <source>
        <dbReference type="EMBL" id="GIF87410.1"/>
    </source>
</evidence>
<name>A0A8J3NQU2_9ACTN</name>
<evidence type="ECO:0000256" key="3">
    <source>
        <dbReference type="ARBA" id="ARBA00023163"/>
    </source>
</evidence>
<dbReference type="GO" id="GO:0003700">
    <property type="term" value="F:DNA-binding transcription factor activity"/>
    <property type="evidence" value="ECO:0007669"/>
    <property type="project" value="TreeGrafter"/>
</dbReference>
<dbReference type="PANTHER" id="PTHR30146">
    <property type="entry name" value="LACI-RELATED TRANSCRIPTIONAL REPRESSOR"/>
    <property type="match status" value="1"/>
</dbReference>
<keyword evidence="3" id="KW-0804">Transcription</keyword>
<dbReference type="PANTHER" id="PTHR30146:SF153">
    <property type="entry name" value="LACTOSE OPERON REPRESSOR"/>
    <property type="match status" value="1"/>
</dbReference>
<dbReference type="InterPro" id="IPR010982">
    <property type="entry name" value="Lambda_DNA-bd_dom_sf"/>
</dbReference>
<dbReference type="SMART" id="SM00354">
    <property type="entry name" value="HTH_LACI"/>
    <property type="match status" value="1"/>
</dbReference>
<sequence>MACTPVLYTCAMARRLAEVAQHVGVSEATVSRVLNNKPGISEATRAAVLSALDVLGYERPTKLRGERARLVGIVLPEMQNPIFPGFAEVMAGALAKKGFTPVLCARTVDGVAESEYITILLEQNVSGVIFASGLYQQTRAAHEHYARLRERGLPTVLINASADGLAFPRVCTDEEHAVEQAYAHLTALGHERIGLVLGPPDHVPSARKLAAYRAARKGATELVAHGALTMEEGHAAAARLVAEGATGLICASDVLAIGAMRAVRRAGKQVPADVSVVGFDDSGLMAFTDPPLTTVRQPIVAMGQAAVALLLSQIDAEQVPDDELLFEPELVVRASTGPAPTT</sequence>
<evidence type="ECO:0000256" key="1">
    <source>
        <dbReference type="ARBA" id="ARBA00023015"/>
    </source>
</evidence>
<evidence type="ECO:0000313" key="6">
    <source>
        <dbReference type="Proteomes" id="UP000619293"/>
    </source>
</evidence>
<feature type="domain" description="HTH lacI-type" evidence="4">
    <location>
        <begin position="14"/>
        <end position="68"/>
    </location>
</feature>
<dbReference type="PROSITE" id="PS50932">
    <property type="entry name" value="HTH_LACI_2"/>
    <property type="match status" value="1"/>
</dbReference>
<comment type="caution">
    <text evidence="5">The sequence shown here is derived from an EMBL/GenBank/DDBJ whole genome shotgun (WGS) entry which is preliminary data.</text>
</comment>
<protein>
    <submittedName>
        <fullName evidence="5">LacI family transcriptional regulator</fullName>
    </submittedName>
</protein>
<evidence type="ECO:0000256" key="2">
    <source>
        <dbReference type="ARBA" id="ARBA00023125"/>
    </source>
</evidence>
<keyword evidence="2" id="KW-0238">DNA-binding</keyword>
<dbReference type="Pfam" id="PF00356">
    <property type="entry name" value="LacI"/>
    <property type="match status" value="1"/>
</dbReference>
<dbReference type="EMBL" id="BONG01000004">
    <property type="protein sequence ID" value="GIF87410.1"/>
    <property type="molecule type" value="Genomic_DNA"/>
</dbReference>
<dbReference type="Proteomes" id="UP000619293">
    <property type="component" value="Unassembled WGS sequence"/>
</dbReference>
<dbReference type="Gene3D" id="1.10.260.40">
    <property type="entry name" value="lambda repressor-like DNA-binding domains"/>
    <property type="match status" value="1"/>
</dbReference>
<accession>A0A8J3NQU2</accession>
<dbReference type="CDD" id="cd01392">
    <property type="entry name" value="HTH_LacI"/>
    <property type="match status" value="1"/>
</dbReference>
<dbReference type="InterPro" id="IPR000843">
    <property type="entry name" value="HTH_LacI"/>
</dbReference>